<dbReference type="CDD" id="cd03443">
    <property type="entry name" value="PaaI_thioesterase"/>
    <property type="match status" value="1"/>
</dbReference>
<dbReference type="RefSeq" id="WP_149431912.1">
    <property type="nucleotide sequence ID" value="NZ_VLNY01000010.1"/>
</dbReference>
<evidence type="ECO:0000256" key="2">
    <source>
        <dbReference type="ARBA" id="ARBA00022801"/>
    </source>
</evidence>
<dbReference type="OrthoDB" id="9813282at2"/>
<sequence length="142" mass="14607">MTVFDEFPMPPCAQLLGWSLAEHNPETGWVKVGFDAGPQFCNPGGTVQGGFLAAMLDDTLGPTILVKSQGSHYCATIDLSVSFIAPALPGRLVGEGRIVRAGKTIAFLAGELRNAAGDIVATATASARVVPTAGLVLAPKAD</sequence>
<dbReference type="InterPro" id="IPR029069">
    <property type="entry name" value="HotDog_dom_sf"/>
</dbReference>
<evidence type="ECO:0000313" key="5">
    <source>
        <dbReference type="Proteomes" id="UP000322244"/>
    </source>
</evidence>
<comment type="similarity">
    <text evidence="1">Belongs to the thioesterase PaaI family.</text>
</comment>
<dbReference type="AlphaFoldDB" id="A0A5A7S5F0"/>
<comment type="caution">
    <text evidence="4">The sequence shown here is derived from an EMBL/GenBank/DDBJ whole genome shotgun (WGS) entry which is preliminary data.</text>
</comment>
<dbReference type="InterPro" id="IPR039298">
    <property type="entry name" value="ACOT13"/>
</dbReference>
<dbReference type="InterPro" id="IPR003736">
    <property type="entry name" value="PAAI_dom"/>
</dbReference>
<dbReference type="EMBL" id="VLNY01000010">
    <property type="protein sequence ID" value="KAA0021408.1"/>
    <property type="molecule type" value="Genomic_DNA"/>
</dbReference>
<gene>
    <name evidence="4" type="ORF">FOY51_19405</name>
</gene>
<name>A0A5A7S5F0_9NOCA</name>
<protein>
    <submittedName>
        <fullName evidence="4">PaaI family thioesterase</fullName>
    </submittedName>
</protein>
<dbReference type="Gene3D" id="3.10.129.10">
    <property type="entry name" value="Hotdog Thioesterase"/>
    <property type="match status" value="1"/>
</dbReference>
<evidence type="ECO:0000259" key="3">
    <source>
        <dbReference type="Pfam" id="PF03061"/>
    </source>
</evidence>
<dbReference type="Proteomes" id="UP000322244">
    <property type="component" value="Unassembled WGS sequence"/>
</dbReference>
<evidence type="ECO:0000313" key="4">
    <source>
        <dbReference type="EMBL" id="KAA0021408.1"/>
    </source>
</evidence>
<dbReference type="GO" id="GO:0047617">
    <property type="term" value="F:fatty acyl-CoA hydrolase activity"/>
    <property type="evidence" value="ECO:0007669"/>
    <property type="project" value="InterPro"/>
</dbReference>
<organism evidence="4 5">
    <name type="scientific">Antrihabitans cavernicola</name>
    <dbReference type="NCBI Taxonomy" id="2495913"/>
    <lineage>
        <taxon>Bacteria</taxon>
        <taxon>Bacillati</taxon>
        <taxon>Actinomycetota</taxon>
        <taxon>Actinomycetes</taxon>
        <taxon>Mycobacteriales</taxon>
        <taxon>Nocardiaceae</taxon>
        <taxon>Antrihabitans</taxon>
    </lineage>
</organism>
<dbReference type="InterPro" id="IPR006683">
    <property type="entry name" value="Thioestr_dom"/>
</dbReference>
<dbReference type="PANTHER" id="PTHR21660:SF1">
    <property type="entry name" value="ACYL-COENZYME A THIOESTERASE 13"/>
    <property type="match status" value="1"/>
</dbReference>
<dbReference type="PANTHER" id="PTHR21660">
    <property type="entry name" value="THIOESTERASE SUPERFAMILY MEMBER-RELATED"/>
    <property type="match status" value="1"/>
</dbReference>
<dbReference type="Pfam" id="PF03061">
    <property type="entry name" value="4HBT"/>
    <property type="match status" value="1"/>
</dbReference>
<dbReference type="SUPFAM" id="SSF54637">
    <property type="entry name" value="Thioesterase/thiol ester dehydrase-isomerase"/>
    <property type="match status" value="1"/>
</dbReference>
<proteinExistence type="inferred from homology"/>
<dbReference type="NCBIfam" id="TIGR00369">
    <property type="entry name" value="unchar_dom_1"/>
    <property type="match status" value="1"/>
</dbReference>
<keyword evidence="5" id="KW-1185">Reference proteome</keyword>
<evidence type="ECO:0000256" key="1">
    <source>
        <dbReference type="ARBA" id="ARBA00008324"/>
    </source>
</evidence>
<accession>A0A5A7S5F0</accession>
<feature type="domain" description="Thioesterase" evidence="3">
    <location>
        <begin position="44"/>
        <end position="118"/>
    </location>
</feature>
<reference evidence="4 5" key="1">
    <citation type="submission" date="2019-07" db="EMBL/GenBank/DDBJ databases">
        <title>Rhodococcus cavernicolus sp. nov., isolated from a cave.</title>
        <authorList>
            <person name="Lee S.D."/>
        </authorList>
    </citation>
    <scope>NUCLEOTIDE SEQUENCE [LARGE SCALE GENOMIC DNA]</scope>
    <source>
        <strain evidence="4 5">C1-24</strain>
    </source>
</reference>
<keyword evidence="2" id="KW-0378">Hydrolase</keyword>